<dbReference type="FunFam" id="3.30.70.580:FF:000002">
    <property type="entry name" value="tRNA pseudouridine synthase"/>
    <property type="match status" value="1"/>
</dbReference>
<dbReference type="InterPro" id="IPR041708">
    <property type="entry name" value="PUS1/PUS2-like"/>
</dbReference>
<dbReference type="Proteomes" id="UP000248817">
    <property type="component" value="Unassembled WGS sequence"/>
</dbReference>
<keyword evidence="7" id="KW-0413">Isomerase</keyword>
<comment type="catalytic activity">
    <reaction evidence="1">
        <text>a uridine in mRNA = a pseudouridine in mRNA</text>
        <dbReference type="Rhea" id="RHEA:56644"/>
        <dbReference type="Rhea" id="RHEA-COMP:14658"/>
        <dbReference type="Rhea" id="RHEA-COMP:14659"/>
        <dbReference type="ChEBI" id="CHEBI:65314"/>
        <dbReference type="ChEBI" id="CHEBI:65315"/>
    </reaction>
</comment>
<evidence type="ECO:0000256" key="14">
    <source>
        <dbReference type="PIRSR" id="PIRSR641708-1"/>
    </source>
</evidence>
<dbReference type="FunFam" id="3.30.70.660:FF:000002">
    <property type="entry name" value="tRNA pseudouridine synthase"/>
    <property type="match status" value="1"/>
</dbReference>
<feature type="active site" description="Nucleophile" evidence="14">
    <location>
        <position position="207"/>
    </location>
</feature>
<evidence type="ECO:0000256" key="1">
    <source>
        <dbReference type="ARBA" id="ARBA00001166"/>
    </source>
</evidence>
<evidence type="ECO:0000256" key="12">
    <source>
        <dbReference type="ARBA" id="ARBA00079072"/>
    </source>
</evidence>
<keyword evidence="19" id="KW-1185">Reference proteome</keyword>
<keyword evidence="5" id="KW-0507">mRNA processing</keyword>
<dbReference type="InterPro" id="IPR001406">
    <property type="entry name" value="PsdUridine_synth_TruA"/>
</dbReference>
<dbReference type="GO" id="GO:0009982">
    <property type="term" value="F:pseudouridine synthase activity"/>
    <property type="evidence" value="ECO:0007669"/>
    <property type="project" value="InterPro"/>
</dbReference>
<feature type="compositionally biased region" description="Basic and acidic residues" evidence="16">
    <location>
        <begin position="101"/>
        <end position="120"/>
    </location>
</feature>
<evidence type="ECO:0000256" key="11">
    <source>
        <dbReference type="ARBA" id="ARBA00073968"/>
    </source>
</evidence>
<comment type="subcellular location">
    <subcellularLocation>
        <location evidence="3">Nucleus</location>
    </subcellularLocation>
</comment>
<feature type="domain" description="Pseudouridine synthase I TruA alpha/beta" evidence="17">
    <location>
        <begin position="407"/>
        <end position="516"/>
    </location>
</feature>
<name>A0A2V5I5X9_9EURO</name>
<dbReference type="PANTHER" id="PTHR11142:SF4">
    <property type="entry name" value="PSEUDOURIDYLATE SYNTHASE 1 HOMOLOG"/>
    <property type="match status" value="1"/>
</dbReference>
<proteinExistence type="inferred from homology"/>
<comment type="catalytic activity">
    <reaction evidence="2">
        <text>uridine in snRNA = pseudouridine in snRNA</text>
        <dbReference type="Rhea" id="RHEA:51124"/>
        <dbReference type="Rhea" id="RHEA-COMP:12891"/>
        <dbReference type="Rhea" id="RHEA-COMP:12892"/>
        <dbReference type="ChEBI" id="CHEBI:65314"/>
        <dbReference type="ChEBI" id="CHEBI:65315"/>
    </reaction>
</comment>
<protein>
    <recommendedName>
        <fullName evidence="11">tRNA pseudouridine synthase 1</fullName>
    </recommendedName>
    <alternativeName>
        <fullName evidence="12">tRNA pseudouridylate synthase 1</fullName>
    </alternativeName>
    <alternativeName>
        <fullName evidence="13">tRNA-uridine isomerase 1</fullName>
    </alternativeName>
</protein>
<feature type="region of interest" description="Disordered" evidence="16">
    <location>
        <begin position="339"/>
        <end position="373"/>
    </location>
</feature>
<evidence type="ECO:0000256" key="3">
    <source>
        <dbReference type="ARBA" id="ARBA00004123"/>
    </source>
</evidence>
<dbReference type="Gene3D" id="3.30.70.660">
    <property type="entry name" value="Pseudouridine synthase I, catalytic domain, C-terminal subdomain"/>
    <property type="match status" value="1"/>
</dbReference>
<evidence type="ECO:0000256" key="16">
    <source>
        <dbReference type="SAM" id="MobiDB-lite"/>
    </source>
</evidence>
<comment type="function">
    <text evidence="10">Formation of pseudouridine at positions 27 and 28 in the anticodon stem and loop of transfer RNAs; at positions 34 and 36 of intron-containing precursor tRNA(Ile) and at position 35 in the intron-containing tRNA(Tyr). Catalyzes pseudouridylation at position 44 in U2 snRNA. Also catalyzes pseudouridylation of mRNAs.</text>
</comment>
<evidence type="ECO:0000256" key="8">
    <source>
        <dbReference type="ARBA" id="ARBA00023242"/>
    </source>
</evidence>
<comment type="similarity">
    <text evidence="4">Belongs to the tRNA pseudouridine synthase TruA family.</text>
</comment>
<dbReference type="EMBL" id="KZ825514">
    <property type="protein sequence ID" value="PYI30512.1"/>
    <property type="molecule type" value="Genomic_DNA"/>
</dbReference>
<evidence type="ECO:0000259" key="17">
    <source>
        <dbReference type="Pfam" id="PF01416"/>
    </source>
</evidence>
<dbReference type="CDD" id="cd02568">
    <property type="entry name" value="PseudoU_synth_PUS1_PUS2"/>
    <property type="match status" value="1"/>
</dbReference>
<sequence length="637" mass="71495">MQQLLLLHHLRPRHSTLGLPKSPGICSCRRSPAALQRFIPIPKPPSSQQQVRFESRRYRNHVQEFQQWTITKEDLHRDPVTLAKIVKKGIWAVRSGASRQTIDKRARNEEEQEVKRQKVENGEEVQAPVYATQFSQEDIENEQRRPKKKVAVLMGYSGTGYKGMQLSTTEKTIEGELFTALVAAGAISKANATDPKKSSLVRCARTDKGVHAAGNIVSLKLIVEDPDIIQKINEKLSPQIRVWDILVTNKSFSSYQLCDSRIYEYLIPTHCFLPPHPGTFLGKQLVEFAEQENDMEGYRARQEEVAGFWEQTDETIIRPILENTPEEIRKLVEQALHMNDDQDPDQPPTAQDPPPTEPAGEPTPTTPEDDARRQQIISTVKTIKQAYLKAKRAYRISPARLARVQAALSQYVGTNNFWNYTIQKTHKDPSSKRHIKSFTVSAASPLLINGTEWLSLKVHGQSFMMHQIRKMVALAAMAVRAGADPARLIPASYGPTKIAIPKAPGLGLLLERPVFDVYNKKAVETSKQPINFDHYKATIDEFKQREIYDRIFREEEETNAFSAFFGHLDHYSSKEFLYVTSGGIPAAKITPVPGAVAEGTATDANALKQSQKDALAQIEDESEDEAGATKANIDQSG</sequence>
<evidence type="ECO:0000256" key="10">
    <source>
        <dbReference type="ARBA" id="ARBA00053072"/>
    </source>
</evidence>
<evidence type="ECO:0000256" key="2">
    <source>
        <dbReference type="ARBA" id="ARBA00001832"/>
    </source>
</evidence>
<feature type="region of interest" description="Disordered" evidence="16">
    <location>
        <begin position="607"/>
        <end position="637"/>
    </location>
</feature>
<evidence type="ECO:0000256" key="13">
    <source>
        <dbReference type="ARBA" id="ARBA00080858"/>
    </source>
</evidence>
<dbReference type="InterPro" id="IPR020094">
    <property type="entry name" value="TruA/RsuA/RluB/E/F_N"/>
</dbReference>
<comment type="catalytic activity">
    <reaction evidence="9">
        <text>a uridine in tRNA = a pseudouridine in tRNA</text>
        <dbReference type="Rhea" id="RHEA:54572"/>
        <dbReference type="Rhea" id="RHEA-COMP:13339"/>
        <dbReference type="Rhea" id="RHEA-COMP:13934"/>
        <dbReference type="ChEBI" id="CHEBI:65314"/>
        <dbReference type="ChEBI" id="CHEBI:65315"/>
    </reaction>
</comment>
<evidence type="ECO:0000256" key="6">
    <source>
        <dbReference type="ARBA" id="ARBA00022694"/>
    </source>
</evidence>
<dbReference type="GO" id="GO:0031119">
    <property type="term" value="P:tRNA pseudouridine synthesis"/>
    <property type="evidence" value="ECO:0007669"/>
    <property type="project" value="InterPro"/>
</dbReference>
<dbReference type="AlphaFoldDB" id="A0A2V5I5X9"/>
<reference evidence="18 19" key="1">
    <citation type="submission" date="2018-02" db="EMBL/GenBank/DDBJ databases">
        <title>The genomes of Aspergillus section Nigri reveals drivers in fungal speciation.</title>
        <authorList>
            <consortium name="DOE Joint Genome Institute"/>
            <person name="Vesth T.C."/>
            <person name="Nybo J."/>
            <person name="Theobald S."/>
            <person name="Brandl J."/>
            <person name="Frisvad J.C."/>
            <person name="Nielsen K.F."/>
            <person name="Lyhne E.K."/>
            <person name="Kogle M.E."/>
            <person name="Kuo A."/>
            <person name="Riley R."/>
            <person name="Clum A."/>
            <person name="Nolan M."/>
            <person name="Lipzen A."/>
            <person name="Salamov A."/>
            <person name="Henrissat B."/>
            <person name="Wiebenga A."/>
            <person name="De vries R.P."/>
            <person name="Grigoriev I.V."/>
            <person name="Mortensen U.H."/>
            <person name="Andersen M.R."/>
            <person name="Baker S.E."/>
        </authorList>
    </citation>
    <scope>NUCLEOTIDE SEQUENCE [LARGE SCALE GENOMIC DNA]</scope>
    <source>
        <strain evidence="18 19">CBS 114.80</strain>
    </source>
</reference>
<evidence type="ECO:0000313" key="18">
    <source>
        <dbReference type="EMBL" id="PYI30512.1"/>
    </source>
</evidence>
<feature type="region of interest" description="Disordered" evidence="16">
    <location>
        <begin position="97"/>
        <end position="120"/>
    </location>
</feature>
<dbReference type="GO" id="GO:1990481">
    <property type="term" value="P:mRNA pseudouridine synthesis"/>
    <property type="evidence" value="ECO:0007669"/>
    <property type="project" value="TreeGrafter"/>
</dbReference>
<accession>A0A2V5I5X9</accession>
<evidence type="ECO:0000256" key="9">
    <source>
        <dbReference type="ARBA" id="ARBA00036943"/>
    </source>
</evidence>
<dbReference type="Gene3D" id="3.30.70.580">
    <property type="entry name" value="Pseudouridine synthase I, catalytic domain, N-terminal subdomain"/>
    <property type="match status" value="1"/>
</dbReference>
<evidence type="ECO:0000256" key="7">
    <source>
        <dbReference type="ARBA" id="ARBA00023235"/>
    </source>
</evidence>
<keyword evidence="8" id="KW-0539">Nucleus</keyword>
<organism evidence="18 19">
    <name type="scientific">Aspergillus indologenus CBS 114.80</name>
    <dbReference type="NCBI Taxonomy" id="1450541"/>
    <lineage>
        <taxon>Eukaryota</taxon>
        <taxon>Fungi</taxon>
        <taxon>Dikarya</taxon>
        <taxon>Ascomycota</taxon>
        <taxon>Pezizomycotina</taxon>
        <taxon>Eurotiomycetes</taxon>
        <taxon>Eurotiomycetidae</taxon>
        <taxon>Eurotiales</taxon>
        <taxon>Aspergillaceae</taxon>
        <taxon>Aspergillus</taxon>
        <taxon>Aspergillus subgen. Circumdati</taxon>
    </lineage>
</organism>
<dbReference type="SUPFAM" id="SSF55120">
    <property type="entry name" value="Pseudouridine synthase"/>
    <property type="match status" value="1"/>
</dbReference>
<dbReference type="PANTHER" id="PTHR11142">
    <property type="entry name" value="PSEUDOURIDYLATE SYNTHASE"/>
    <property type="match status" value="1"/>
</dbReference>
<evidence type="ECO:0000256" key="5">
    <source>
        <dbReference type="ARBA" id="ARBA00022664"/>
    </source>
</evidence>
<dbReference type="GO" id="GO:0005634">
    <property type="term" value="C:nucleus"/>
    <property type="evidence" value="ECO:0007669"/>
    <property type="project" value="UniProtKB-SubCell"/>
</dbReference>
<dbReference type="InterPro" id="IPR020103">
    <property type="entry name" value="PsdUridine_synth_cat_dom_sf"/>
</dbReference>
<evidence type="ECO:0000256" key="4">
    <source>
        <dbReference type="ARBA" id="ARBA00009375"/>
    </source>
</evidence>
<dbReference type="GO" id="GO:0006397">
    <property type="term" value="P:mRNA processing"/>
    <property type="evidence" value="ECO:0007669"/>
    <property type="project" value="UniProtKB-KW"/>
</dbReference>
<gene>
    <name evidence="18" type="ORF">BP00DRAFT_426390</name>
</gene>
<dbReference type="GO" id="GO:0031120">
    <property type="term" value="P:snRNA pseudouridine synthesis"/>
    <property type="evidence" value="ECO:0007669"/>
    <property type="project" value="UniProtKB-ARBA"/>
</dbReference>
<feature type="compositionally biased region" description="Pro residues" evidence="16">
    <location>
        <begin position="345"/>
        <end position="357"/>
    </location>
</feature>
<dbReference type="InterPro" id="IPR020095">
    <property type="entry name" value="PsdUridine_synth_TruA_C"/>
</dbReference>
<feature type="binding site" evidence="15">
    <location>
        <position position="263"/>
    </location>
    <ligand>
        <name>substrate</name>
    </ligand>
</feature>
<dbReference type="GO" id="GO:0003723">
    <property type="term" value="F:RNA binding"/>
    <property type="evidence" value="ECO:0007669"/>
    <property type="project" value="InterPro"/>
</dbReference>
<evidence type="ECO:0000313" key="19">
    <source>
        <dbReference type="Proteomes" id="UP000248817"/>
    </source>
</evidence>
<dbReference type="InterPro" id="IPR020097">
    <property type="entry name" value="PsdUridine_synth_TruA_a/b_dom"/>
</dbReference>
<keyword evidence="6" id="KW-0819">tRNA processing</keyword>
<dbReference type="Pfam" id="PF01416">
    <property type="entry name" value="PseudoU_synth_1"/>
    <property type="match status" value="1"/>
</dbReference>
<evidence type="ECO:0000256" key="15">
    <source>
        <dbReference type="PIRSR" id="PIRSR641708-2"/>
    </source>
</evidence>
<dbReference type="NCBIfam" id="TIGR00071">
    <property type="entry name" value="hisT_truA"/>
    <property type="match status" value="1"/>
</dbReference>